<feature type="transmembrane region" description="Helical" evidence="8">
    <location>
        <begin position="641"/>
        <end position="661"/>
    </location>
</feature>
<dbReference type="STRING" id="290397.Adeh_3654"/>
<feature type="transmembrane region" description="Helical" evidence="8">
    <location>
        <begin position="421"/>
        <end position="446"/>
    </location>
</feature>
<feature type="transmembrane region" description="Helical" evidence="8">
    <location>
        <begin position="203"/>
        <end position="228"/>
    </location>
</feature>
<dbReference type="PANTHER" id="PTHR42682">
    <property type="entry name" value="HYDROGENASE-4 COMPONENT F"/>
    <property type="match status" value="1"/>
</dbReference>
<evidence type="ECO:0000313" key="11">
    <source>
        <dbReference type="Proteomes" id="UP000001935"/>
    </source>
</evidence>
<feature type="transmembrane region" description="Helical" evidence="8">
    <location>
        <begin position="303"/>
        <end position="324"/>
    </location>
</feature>
<feature type="transmembrane region" description="Helical" evidence="8">
    <location>
        <begin position="79"/>
        <end position="99"/>
    </location>
</feature>
<feature type="transmembrane region" description="Helical" evidence="8">
    <location>
        <begin position="523"/>
        <end position="541"/>
    </location>
</feature>
<evidence type="ECO:0000256" key="4">
    <source>
        <dbReference type="ARBA" id="ARBA00022989"/>
    </source>
</evidence>
<dbReference type="AlphaFoldDB" id="Q2IFR0"/>
<keyword evidence="5 10" id="KW-0560">Oxidoreductase</keyword>
<dbReference type="EMBL" id="CP000251">
    <property type="protein sequence ID" value="ABC83420.1"/>
    <property type="molecule type" value="Genomic_DNA"/>
</dbReference>
<evidence type="ECO:0000256" key="3">
    <source>
        <dbReference type="ARBA" id="ARBA00022692"/>
    </source>
</evidence>
<feature type="transmembrane region" description="Helical" evidence="8">
    <location>
        <begin position="344"/>
        <end position="362"/>
    </location>
</feature>
<keyword evidence="2" id="KW-1003">Cell membrane</keyword>
<feature type="transmembrane region" description="Helical" evidence="8">
    <location>
        <begin position="269"/>
        <end position="291"/>
    </location>
</feature>
<dbReference type="GO" id="GO:0016491">
    <property type="term" value="F:oxidoreductase activity"/>
    <property type="evidence" value="ECO:0007669"/>
    <property type="project" value="UniProtKB-KW"/>
</dbReference>
<dbReference type="RefSeq" id="WP_011422702.1">
    <property type="nucleotide sequence ID" value="NC_007760.1"/>
</dbReference>
<evidence type="ECO:0000256" key="5">
    <source>
        <dbReference type="ARBA" id="ARBA00023002"/>
    </source>
</evidence>
<proteinExistence type="predicted"/>
<evidence type="ECO:0000259" key="9">
    <source>
        <dbReference type="Pfam" id="PF00361"/>
    </source>
</evidence>
<feature type="transmembrane region" description="Helical" evidence="8">
    <location>
        <begin position="162"/>
        <end position="183"/>
    </location>
</feature>
<sequence>MTLYVAALAVLVAGGLAALAVSARPRLALAVGSASAALGCALGLAASLAALRAPPAALDLPWPVPFGALALGLDPLSAAFATAVFALGLAASIYGAGYLRPQADRRAMGPFALFFALTLASMALVVAARQAVLFLVAWEGMTAASFLLVAHEHEDASVRRAARTYLVASHLGAAFLFALFLVLGREAGSLRFEAFAALRAGGAPAALLFLLALVGFGTKAGLVPLHVWLPEAHPAAPSHVSALMSGVLVKMGVYGILRVLTFLPPAPAWAGLLLAGVGLAGALAALALALGQRDLKRVLAYSTVENVGIVALAAGLGLIGAAYHAPLVAALGVTAALLHVWNHALMKGLAFLGAGALVHGAGTRDLERMGGLLRRLPWTGGLLVLAAVALCGLPPLNGFVSEWLVYLGLLQGGSGTGGLALAAWLALAALALVGALAAVVFTRLLGTALLGEPRSEEAAHAHEAGPLVLAPLALLGAGNVALALFPAQAAALLAPAAAQVLGTTEGEVLAALAPATGALAGPMRAGVLVLVALGGALALAARRLRAGRPVATSSTWGCGFSAASPRVQYTAASYAQLALAAAVPRPLRPRARLRPPEGAFPAGASLALEGDDPARTRVFEPAFLRVGGWFSRLRGFQQARLNLQLLYTVAALLGLSALLLLRYGP</sequence>
<dbReference type="KEGG" id="ade:Adeh_3654"/>
<dbReference type="PANTHER" id="PTHR42682:SF3">
    <property type="entry name" value="FORMATE HYDROGENLYASE SUBUNIT 3-RELATED"/>
    <property type="match status" value="1"/>
</dbReference>
<dbReference type="EC" id="1.6.99.5" evidence="10"/>
<keyword evidence="6 8" id="KW-0472">Membrane</keyword>
<evidence type="ECO:0000313" key="10">
    <source>
        <dbReference type="EMBL" id="ABC83420.1"/>
    </source>
</evidence>
<dbReference type="InterPro" id="IPR052175">
    <property type="entry name" value="ComplexI-like_HydComp"/>
</dbReference>
<evidence type="ECO:0000256" key="2">
    <source>
        <dbReference type="ARBA" id="ARBA00022475"/>
    </source>
</evidence>
<dbReference type="Proteomes" id="UP000001935">
    <property type="component" value="Chromosome"/>
</dbReference>
<comment type="subcellular location">
    <subcellularLocation>
        <location evidence="1">Cell membrane</location>
        <topology evidence="1">Multi-pass membrane protein</topology>
    </subcellularLocation>
    <subcellularLocation>
        <location evidence="7">Membrane</location>
        <topology evidence="7">Multi-pass membrane protein</topology>
    </subcellularLocation>
</comment>
<evidence type="ECO:0000256" key="8">
    <source>
        <dbReference type="SAM" id="Phobius"/>
    </source>
</evidence>
<feature type="transmembrane region" description="Helical" evidence="8">
    <location>
        <begin position="382"/>
        <end position="401"/>
    </location>
</feature>
<protein>
    <submittedName>
        <fullName evidence="10">NADH dehydrogenase (Quinone)</fullName>
        <ecNumber evidence="10">1.6.99.5</ecNumber>
    </submittedName>
</protein>
<evidence type="ECO:0000256" key="7">
    <source>
        <dbReference type="RuleBase" id="RU000320"/>
    </source>
</evidence>
<dbReference type="HOGENOM" id="CLU_007100_8_1_7"/>
<organism evidence="10 11">
    <name type="scientific">Anaeromyxobacter dehalogenans (strain 2CP-C)</name>
    <dbReference type="NCBI Taxonomy" id="290397"/>
    <lineage>
        <taxon>Bacteria</taxon>
        <taxon>Pseudomonadati</taxon>
        <taxon>Myxococcota</taxon>
        <taxon>Myxococcia</taxon>
        <taxon>Myxococcales</taxon>
        <taxon>Cystobacterineae</taxon>
        <taxon>Anaeromyxobacteraceae</taxon>
        <taxon>Anaeromyxobacter</taxon>
    </lineage>
</organism>
<gene>
    <name evidence="10" type="ordered locus">Adeh_3654</name>
</gene>
<dbReference type="GO" id="GO:0008137">
    <property type="term" value="F:NADH dehydrogenase (ubiquinone) activity"/>
    <property type="evidence" value="ECO:0007669"/>
    <property type="project" value="InterPro"/>
</dbReference>
<dbReference type="GO" id="GO:0042773">
    <property type="term" value="P:ATP synthesis coupled electron transport"/>
    <property type="evidence" value="ECO:0007669"/>
    <property type="project" value="InterPro"/>
</dbReference>
<name>Q2IFR0_ANADE</name>
<dbReference type="Pfam" id="PF00361">
    <property type="entry name" value="Proton_antipo_M"/>
    <property type="match status" value="1"/>
</dbReference>
<evidence type="ECO:0000256" key="6">
    <source>
        <dbReference type="ARBA" id="ARBA00023136"/>
    </source>
</evidence>
<feature type="domain" description="NADH:quinone oxidoreductase/Mrp antiporter transmembrane" evidence="9">
    <location>
        <begin position="131"/>
        <end position="416"/>
    </location>
</feature>
<evidence type="ECO:0000256" key="1">
    <source>
        <dbReference type="ARBA" id="ARBA00004651"/>
    </source>
</evidence>
<reference evidence="10 11" key="1">
    <citation type="submission" date="2006-01" db="EMBL/GenBank/DDBJ databases">
        <title>Complete sequence of Anaeromyxobacter dehalogenans 2CP-C.</title>
        <authorList>
            <consortium name="US DOE Joint Genome Institute"/>
            <person name="Copeland A."/>
            <person name="Lucas S."/>
            <person name="Lapidus A."/>
            <person name="Barry K."/>
            <person name="Detter J.C."/>
            <person name="Glavina T."/>
            <person name="Hammon N."/>
            <person name="Israni S."/>
            <person name="Pitluck S."/>
            <person name="Brettin T."/>
            <person name="Bruce D."/>
            <person name="Han C."/>
            <person name="Tapia R."/>
            <person name="Gilna P."/>
            <person name="Kiss H."/>
            <person name="Schmutz J."/>
            <person name="Larimer F."/>
            <person name="Land M."/>
            <person name="Kyrpides N."/>
            <person name="Anderson I."/>
            <person name="Sanford R.A."/>
            <person name="Ritalahti K.M."/>
            <person name="Thomas H.S."/>
            <person name="Kirby J.R."/>
            <person name="Zhulin I.B."/>
            <person name="Loeffler F.E."/>
            <person name="Richardson P."/>
        </authorList>
    </citation>
    <scope>NUCLEOTIDE SEQUENCE [LARGE SCALE GENOMIC DNA]</scope>
    <source>
        <strain evidence="10 11">2CP-C</strain>
    </source>
</reference>
<accession>Q2IFR0</accession>
<dbReference type="GO" id="GO:0005886">
    <property type="term" value="C:plasma membrane"/>
    <property type="evidence" value="ECO:0007669"/>
    <property type="project" value="UniProtKB-SubCell"/>
</dbReference>
<dbReference type="PRINTS" id="PR01437">
    <property type="entry name" value="NUOXDRDTASE4"/>
</dbReference>
<feature type="transmembrane region" description="Helical" evidence="8">
    <location>
        <begin position="467"/>
        <end position="485"/>
    </location>
</feature>
<dbReference type="InterPro" id="IPR001750">
    <property type="entry name" value="ND/Mrp_TM"/>
</dbReference>
<feature type="transmembrane region" description="Helical" evidence="8">
    <location>
        <begin position="27"/>
        <end position="49"/>
    </location>
</feature>
<dbReference type="eggNOG" id="COG0651">
    <property type="taxonomic scope" value="Bacteria"/>
</dbReference>
<keyword evidence="3 7" id="KW-0812">Transmembrane</keyword>
<feature type="transmembrane region" description="Helical" evidence="8">
    <location>
        <begin position="111"/>
        <end position="127"/>
    </location>
</feature>
<dbReference type="OrthoDB" id="9805769at2"/>
<keyword evidence="4 8" id="KW-1133">Transmembrane helix</keyword>
<dbReference type="InterPro" id="IPR003918">
    <property type="entry name" value="NADH_UbQ_OxRdtase"/>
</dbReference>